<gene>
    <name evidence="2" type="ORF">CMV30_04765</name>
</gene>
<proteinExistence type="predicted"/>
<accession>A0A290Q823</accession>
<dbReference type="KEGG" id="vbh:CMV30_04765"/>
<name>A0A290Q823_9BACT</name>
<sequence length="577" mass="63257">MNYPSWTRRVLSVACLLSSAWSGRAEDKPVTAPAAEPVVDMPQYVVQETRVLPMVKSWRYVRVPALVMERGKQTVVVPGYEVLSNVSEKNTRLFVSEIQLRQFAGAYMWPMLVNLQPRQPLVVIFDETKQASLTPDSSEAIAWSGDPIAASDAGSADFASGAFDSGAWLVEAQGVSEREAINSMPIPGEIVEEASSRVDPRPVEKSTFDIGSRRLPLPPGYVVLTAREGLIAAQVNADQPLASAEKPTEEQLAANLSAWISVASLQNLPGGAPRWFDAGLHRLIELTDVTPTRLAFAQGIVMPAQKRLASLQVVLAKTGALTEEEKLVATAFVHHGLYGDNGKHAEQFMKFTERVTKGTLSDALFKECFGKTMKQVDQELATYGRSFSAFRSIETRGQMPSMPEFTVREATQSEAARLLADALITQGKPDRALDELRIAYWRGEREPEMLAVLAALEERLGSVERARKLSGALMALPKPPVRVLPVEAKLVYREAVAARADGAKLTVAETRKILSLMARAIREGQNSEEVWAFFSEVVLRSEGKPHESIGAFLAQAAKRYPGNTTIRQAVEFARVKS</sequence>
<dbReference type="RefSeq" id="WP_096054952.1">
    <property type="nucleotide sequence ID" value="NZ_CP023344.1"/>
</dbReference>
<evidence type="ECO:0000313" key="2">
    <source>
        <dbReference type="EMBL" id="ATC63320.1"/>
    </source>
</evidence>
<reference evidence="2 3" key="1">
    <citation type="submission" date="2017-09" db="EMBL/GenBank/DDBJ databases">
        <title>Complete genome sequence of Verrucomicrobial strain HZ-65, isolated from freshwater.</title>
        <authorList>
            <person name="Choi A."/>
        </authorList>
    </citation>
    <scope>NUCLEOTIDE SEQUENCE [LARGE SCALE GENOMIC DNA]</scope>
    <source>
        <strain evidence="2 3">HZ-65</strain>
    </source>
</reference>
<evidence type="ECO:0000256" key="1">
    <source>
        <dbReference type="SAM" id="SignalP"/>
    </source>
</evidence>
<keyword evidence="3" id="KW-1185">Reference proteome</keyword>
<dbReference type="AlphaFoldDB" id="A0A290Q823"/>
<dbReference type="EMBL" id="CP023344">
    <property type="protein sequence ID" value="ATC63320.1"/>
    <property type="molecule type" value="Genomic_DNA"/>
</dbReference>
<protein>
    <submittedName>
        <fullName evidence="2">Uncharacterized protein</fullName>
    </submittedName>
</protein>
<evidence type="ECO:0000313" key="3">
    <source>
        <dbReference type="Proteomes" id="UP000217265"/>
    </source>
</evidence>
<keyword evidence="1" id="KW-0732">Signal</keyword>
<organism evidence="2 3">
    <name type="scientific">Nibricoccus aquaticus</name>
    <dbReference type="NCBI Taxonomy" id="2576891"/>
    <lineage>
        <taxon>Bacteria</taxon>
        <taxon>Pseudomonadati</taxon>
        <taxon>Verrucomicrobiota</taxon>
        <taxon>Opitutia</taxon>
        <taxon>Opitutales</taxon>
        <taxon>Opitutaceae</taxon>
        <taxon>Nibricoccus</taxon>
    </lineage>
</organism>
<feature type="signal peptide" evidence="1">
    <location>
        <begin position="1"/>
        <end position="25"/>
    </location>
</feature>
<dbReference type="OrthoDB" id="201329at2"/>
<feature type="chain" id="PRO_5012945372" evidence="1">
    <location>
        <begin position="26"/>
        <end position="577"/>
    </location>
</feature>
<dbReference type="Proteomes" id="UP000217265">
    <property type="component" value="Chromosome"/>
</dbReference>